<keyword evidence="1" id="KW-0472">Membrane</keyword>
<evidence type="ECO:0000256" key="1">
    <source>
        <dbReference type="SAM" id="Phobius"/>
    </source>
</evidence>
<evidence type="ECO:0000313" key="3">
    <source>
        <dbReference type="Proteomes" id="UP000027120"/>
    </source>
</evidence>
<feature type="non-terminal residue" evidence="2">
    <location>
        <position position="98"/>
    </location>
</feature>
<dbReference type="EMBL" id="KK785262">
    <property type="protein sequence ID" value="KDO45328.1"/>
    <property type="molecule type" value="Genomic_DNA"/>
</dbReference>
<name>A0A067DR65_CITSI</name>
<dbReference type="InterPro" id="IPR055298">
    <property type="entry name" value="AtLOH3-like"/>
</dbReference>
<dbReference type="PANTHER" id="PTHR11697">
    <property type="entry name" value="GENERAL TRANSCRIPTION FACTOR 2-RELATED ZINC FINGER PROTEIN"/>
    <property type="match status" value="1"/>
</dbReference>
<gene>
    <name evidence="2" type="ORF">CISIN_1g046489mg</name>
</gene>
<reference evidence="2 3" key="1">
    <citation type="submission" date="2014-04" db="EMBL/GenBank/DDBJ databases">
        <authorList>
            <consortium name="International Citrus Genome Consortium"/>
            <person name="Gmitter F."/>
            <person name="Chen C."/>
            <person name="Farmerie W."/>
            <person name="Harkins T."/>
            <person name="Desany B."/>
            <person name="Mohiuddin M."/>
            <person name="Kodira C."/>
            <person name="Borodovsky M."/>
            <person name="Lomsadze A."/>
            <person name="Burns P."/>
            <person name="Jenkins J."/>
            <person name="Prochnik S."/>
            <person name="Shu S."/>
            <person name="Chapman J."/>
            <person name="Pitluck S."/>
            <person name="Schmutz J."/>
            <person name="Rokhsar D."/>
        </authorList>
    </citation>
    <scope>NUCLEOTIDE SEQUENCE</scope>
</reference>
<dbReference type="PANTHER" id="PTHR11697:SF230">
    <property type="entry name" value="ZINC FINGER, MYM DOMAIN CONTAINING 1"/>
    <property type="match status" value="1"/>
</dbReference>
<accession>A0A067DR65</accession>
<dbReference type="Proteomes" id="UP000027120">
    <property type="component" value="Unassembled WGS sequence"/>
</dbReference>
<dbReference type="AlphaFoldDB" id="A0A067DR65"/>
<protein>
    <recommendedName>
        <fullName evidence="4">HAT C-terminal dimerisation domain-containing protein</fullName>
    </recommendedName>
</protein>
<proteinExistence type="predicted"/>
<keyword evidence="1" id="KW-0812">Transmembrane</keyword>
<evidence type="ECO:0000313" key="2">
    <source>
        <dbReference type="EMBL" id="KDO45328.1"/>
    </source>
</evidence>
<keyword evidence="1" id="KW-1133">Transmembrane helix</keyword>
<feature type="transmembrane region" description="Helical" evidence="1">
    <location>
        <begin position="72"/>
        <end position="93"/>
    </location>
</feature>
<organism evidence="2 3">
    <name type="scientific">Citrus sinensis</name>
    <name type="common">Sweet orange</name>
    <name type="synonym">Citrus aurantium var. sinensis</name>
    <dbReference type="NCBI Taxonomy" id="2711"/>
    <lineage>
        <taxon>Eukaryota</taxon>
        <taxon>Viridiplantae</taxon>
        <taxon>Streptophyta</taxon>
        <taxon>Embryophyta</taxon>
        <taxon>Tracheophyta</taxon>
        <taxon>Spermatophyta</taxon>
        <taxon>Magnoliopsida</taxon>
        <taxon>eudicotyledons</taxon>
        <taxon>Gunneridae</taxon>
        <taxon>Pentapetalae</taxon>
        <taxon>rosids</taxon>
        <taxon>malvids</taxon>
        <taxon>Sapindales</taxon>
        <taxon>Rutaceae</taxon>
        <taxon>Aurantioideae</taxon>
        <taxon>Citrus</taxon>
    </lineage>
</organism>
<sequence length="98" mass="11113">IIYPDDLISFNKQNLLRLAQLYPDEFSAIDIMALGIQLDTYILDMHTSGEFSQLKDINDLAKQMVETKRHKVCLLVYLLIILALTLPVATASVERAFS</sequence>
<feature type="non-terminal residue" evidence="2">
    <location>
        <position position="1"/>
    </location>
</feature>
<keyword evidence="3" id="KW-1185">Reference proteome</keyword>
<evidence type="ECO:0008006" key="4">
    <source>
        <dbReference type="Google" id="ProtNLM"/>
    </source>
</evidence>